<keyword evidence="3" id="KW-1185">Reference proteome</keyword>
<feature type="compositionally biased region" description="Basic residues" evidence="1">
    <location>
        <begin position="103"/>
        <end position="112"/>
    </location>
</feature>
<organism evidence="2 3">
    <name type="scientific">Colletotrichum navitas</name>
    <dbReference type="NCBI Taxonomy" id="681940"/>
    <lineage>
        <taxon>Eukaryota</taxon>
        <taxon>Fungi</taxon>
        <taxon>Dikarya</taxon>
        <taxon>Ascomycota</taxon>
        <taxon>Pezizomycotina</taxon>
        <taxon>Sordariomycetes</taxon>
        <taxon>Hypocreomycetidae</taxon>
        <taxon>Glomerellales</taxon>
        <taxon>Glomerellaceae</taxon>
        <taxon>Colletotrichum</taxon>
        <taxon>Colletotrichum graminicola species complex</taxon>
    </lineage>
</organism>
<sequence>MCVSYQPICPAEETPPPGFPSLVVLCPMVHGPRSIPTILRTYEYDPAAADRQTDQTYRLSLGLREAVCKHEVQLHANRPCHVCPPHQHPEYCPNKVGQINAHRRSNKCRQHRYQQGNPPGASHPRGEDGSGINRRLVSASGRLDELAYA</sequence>
<dbReference type="GeneID" id="85437361"/>
<comment type="caution">
    <text evidence="2">The sequence shown here is derived from an EMBL/GenBank/DDBJ whole genome shotgun (WGS) entry which is preliminary data.</text>
</comment>
<accession>A0AAD8PNE7</accession>
<evidence type="ECO:0000313" key="3">
    <source>
        <dbReference type="Proteomes" id="UP001230504"/>
    </source>
</evidence>
<name>A0AAD8PNE7_9PEZI</name>
<evidence type="ECO:0000313" key="2">
    <source>
        <dbReference type="EMBL" id="KAK1573227.1"/>
    </source>
</evidence>
<protein>
    <submittedName>
        <fullName evidence="2">Uncharacterized protein</fullName>
    </submittedName>
</protein>
<dbReference type="EMBL" id="JAHLJV010000096">
    <property type="protein sequence ID" value="KAK1573227.1"/>
    <property type="molecule type" value="Genomic_DNA"/>
</dbReference>
<evidence type="ECO:0000256" key="1">
    <source>
        <dbReference type="SAM" id="MobiDB-lite"/>
    </source>
</evidence>
<gene>
    <name evidence="2" type="ORF">LY79DRAFT_415081</name>
</gene>
<reference evidence="2" key="1">
    <citation type="submission" date="2021-06" db="EMBL/GenBank/DDBJ databases">
        <title>Comparative genomics, transcriptomics and evolutionary studies reveal genomic signatures of adaptation to plant cell wall in hemibiotrophic fungi.</title>
        <authorList>
            <consortium name="DOE Joint Genome Institute"/>
            <person name="Baroncelli R."/>
            <person name="Diaz J.F."/>
            <person name="Benocci T."/>
            <person name="Peng M."/>
            <person name="Battaglia E."/>
            <person name="Haridas S."/>
            <person name="Andreopoulos W."/>
            <person name="Labutti K."/>
            <person name="Pangilinan J."/>
            <person name="Floch G.L."/>
            <person name="Makela M.R."/>
            <person name="Henrissat B."/>
            <person name="Grigoriev I.V."/>
            <person name="Crouch J.A."/>
            <person name="De Vries R.P."/>
            <person name="Sukno S.A."/>
            <person name="Thon M.R."/>
        </authorList>
    </citation>
    <scope>NUCLEOTIDE SEQUENCE</scope>
    <source>
        <strain evidence="2">CBS 125086</strain>
    </source>
</reference>
<dbReference type="RefSeq" id="XP_060408874.1">
    <property type="nucleotide sequence ID" value="XM_060553121.1"/>
</dbReference>
<feature type="region of interest" description="Disordered" evidence="1">
    <location>
        <begin position="103"/>
        <end position="136"/>
    </location>
</feature>
<dbReference type="AlphaFoldDB" id="A0AAD8PNE7"/>
<dbReference type="Proteomes" id="UP001230504">
    <property type="component" value="Unassembled WGS sequence"/>
</dbReference>
<proteinExistence type="predicted"/>